<dbReference type="GO" id="GO:0005789">
    <property type="term" value="C:endoplasmic reticulum membrane"/>
    <property type="evidence" value="ECO:0007669"/>
    <property type="project" value="EnsemblFungi"/>
</dbReference>
<dbReference type="FunCoup" id="F2Z605">
    <property type="interactions" value="226"/>
</dbReference>
<feature type="transmembrane region" description="Helical" evidence="1">
    <location>
        <begin position="15"/>
        <end position="36"/>
    </location>
</feature>
<evidence type="ECO:0000313" key="4">
    <source>
        <dbReference type="EMBL" id="CAG60754.1"/>
    </source>
</evidence>
<dbReference type="GO" id="GO:0006999">
    <property type="term" value="P:nuclear pore organization"/>
    <property type="evidence" value="ECO:0007669"/>
    <property type="project" value="EnsemblFungi"/>
</dbReference>
<protein>
    <recommendedName>
        <fullName evidence="2">BAG domain-containing protein</fullName>
    </recommendedName>
</protein>
<dbReference type="EMBL" id="CR380956">
    <property type="protein sequence ID" value="CAG60754.1"/>
    <property type="molecule type" value="Genomic_DNA"/>
</dbReference>
<reference evidence="4 5" key="1">
    <citation type="journal article" date="2004" name="Nature">
        <title>Genome evolution in yeasts.</title>
        <authorList>
            <consortium name="Genolevures"/>
            <person name="Dujon B."/>
            <person name="Sherman D."/>
            <person name="Fischer G."/>
            <person name="Durrens P."/>
            <person name="Casaregola S."/>
            <person name="Lafontaine I."/>
            <person name="de Montigny J."/>
            <person name="Marck C."/>
            <person name="Neuveglise C."/>
            <person name="Talla E."/>
            <person name="Goffard N."/>
            <person name="Frangeul L."/>
            <person name="Aigle M."/>
            <person name="Anthouard V."/>
            <person name="Babour A."/>
            <person name="Barbe V."/>
            <person name="Barnay S."/>
            <person name="Blanchin S."/>
            <person name="Beckerich J.M."/>
            <person name="Beyne E."/>
            <person name="Bleykasten C."/>
            <person name="Boisrame A."/>
            <person name="Boyer J."/>
            <person name="Cattolico L."/>
            <person name="Confanioleri F."/>
            <person name="de Daruvar A."/>
            <person name="Despons L."/>
            <person name="Fabre E."/>
            <person name="Fairhead C."/>
            <person name="Ferry-Dumazet H."/>
            <person name="Groppi A."/>
            <person name="Hantraye F."/>
            <person name="Hennequin C."/>
            <person name="Jauniaux N."/>
            <person name="Joyet P."/>
            <person name="Kachouri R."/>
            <person name="Kerrest A."/>
            <person name="Koszul R."/>
            <person name="Lemaire M."/>
            <person name="Lesur I."/>
            <person name="Ma L."/>
            <person name="Muller H."/>
            <person name="Nicaud J.M."/>
            <person name="Nikolski M."/>
            <person name="Oztas S."/>
            <person name="Ozier-Kalogeropoulos O."/>
            <person name="Pellenz S."/>
            <person name="Potier S."/>
            <person name="Richard G.F."/>
            <person name="Straub M.L."/>
            <person name="Suleau A."/>
            <person name="Swennene D."/>
            <person name="Tekaia F."/>
            <person name="Wesolowski-Louvel M."/>
            <person name="Westhof E."/>
            <person name="Wirth B."/>
            <person name="Zeniou-Meyer M."/>
            <person name="Zivanovic I."/>
            <person name="Bolotin-Fukuhara M."/>
            <person name="Thierry A."/>
            <person name="Bouchier C."/>
            <person name="Caudron B."/>
            <person name="Scarpelli C."/>
            <person name="Gaillardin C."/>
            <person name="Weissenbach J."/>
            <person name="Wincker P."/>
            <person name="Souciet J.L."/>
        </authorList>
    </citation>
    <scope>NUCLEOTIDE SEQUENCE [LARGE SCALE GENOMIC DNA]</scope>
    <source>
        <strain evidence="5">ATCC 2001 / BCRC 20586 / JCM 3761 / NBRC 0622 / NRRL Y-65 / CBS 138</strain>
    </source>
</reference>
<keyword evidence="1" id="KW-0812">Transmembrane</keyword>
<dbReference type="GO" id="GO:0006457">
    <property type="term" value="P:protein folding"/>
    <property type="evidence" value="ECO:0007669"/>
    <property type="project" value="EnsemblFungi"/>
</dbReference>
<dbReference type="Pfam" id="PF02179">
    <property type="entry name" value="BAG"/>
    <property type="match status" value="1"/>
</dbReference>
<name>F2Z605_CANGA</name>
<dbReference type="OMA" id="VYERNYC"/>
<dbReference type="SMART" id="SM00264">
    <property type="entry name" value="BAG"/>
    <property type="match status" value="1"/>
</dbReference>
<evidence type="ECO:0000256" key="1">
    <source>
        <dbReference type="SAM" id="Phobius"/>
    </source>
</evidence>
<evidence type="ECO:0000259" key="2">
    <source>
        <dbReference type="PROSITE" id="PS51035"/>
    </source>
</evidence>
<keyword evidence="1" id="KW-1133">Transmembrane helix</keyword>
<dbReference type="GO" id="GO:0043022">
    <property type="term" value="F:ribosome binding"/>
    <property type="evidence" value="ECO:0007669"/>
    <property type="project" value="EnsemblFungi"/>
</dbReference>
<organism evidence="4 5">
    <name type="scientific">Candida glabrata (strain ATCC 2001 / BCRC 20586 / JCM 3761 / NBRC 0622 / NRRL Y-65 / CBS 138)</name>
    <name type="common">Yeast</name>
    <name type="synonym">Nakaseomyces glabratus</name>
    <dbReference type="NCBI Taxonomy" id="284593"/>
    <lineage>
        <taxon>Eukaryota</taxon>
        <taxon>Fungi</taxon>
        <taxon>Dikarya</taxon>
        <taxon>Ascomycota</taxon>
        <taxon>Saccharomycotina</taxon>
        <taxon>Saccharomycetes</taxon>
        <taxon>Saccharomycetales</taxon>
        <taxon>Saccharomycetaceae</taxon>
        <taxon>Nakaseomyces</taxon>
    </lineage>
</organism>
<dbReference type="KEGG" id="cgr:2889758"/>
<dbReference type="PROSITE" id="PS51035">
    <property type="entry name" value="BAG"/>
    <property type="match status" value="1"/>
</dbReference>
<dbReference type="InterPro" id="IPR036533">
    <property type="entry name" value="BAG_dom_sf"/>
</dbReference>
<keyword evidence="5" id="KW-1185">Reference proteome</keyword>
<evidence type="ECO:0000313" key="5">
    <source>
        <dbReference type="Proteomes" id="UP000002428"/>
    </source>
</evidence>
<dbReference type="HOGENOM" id="CLU_112518_0_0_1"/>
<dbReference type="CGD" id="CAL0133310">
    <property type="gene designation" value="CAGL0J02310g"/>
</dbReference>
<accession>F2Z605</accession>
<sequence length="153" mass="17466">MDSLIEYVKQQNIDVQGICVATVSAAVFAVLLWKFTSGSGSSKKSKSKSYKKKNKKEKVAALTHEMQIENIHLRYKNEFEDRVNNILGAYNPDDEKSVYEKKYCNEMLLKLLIELDGVDLVSEEPEKKAILKAKRKAVIKEIQTQLKKLDTLV</sequence>
<feature type="domain" description="BAG" evidence="2">
    <location>
        <begin position="67"/>
        <end position="153"/>
    </location>
</feature>
<keyword evidence="1" id="KW-0472">Membrane</keyword>
<dbReference type="GO" id="GO:0051087">
    <property type="term" value="F:protein-folding chaperone binding"/>
    <property type="evidence" value="ECO:0007669"/>
    <property type="project" value="InterPro"/>
</dbReference>
<dbReference type="eggNOG" id="ENOG502S72Q">
    <property type="taxonomic scope" value="Eukaryota"/>
</dbReference>
<dbReference type="Gene3D" id="1.20.58.120">
    <property type="entry name" value="BAG domain"/>
    <property type="match status" value="1"/>
</dbReference>
<dbReference type="Proteomes" id="UP000002428">
    <property type="component" value="Chromosome J"/>
</dbReference>
<gene>
    <name evidence="3 4" type="ordered locus">CAGL0J02310g</name>
</gene>
<dbReference type="SUPFAM" id="SSF63491">
    <property type="entry name" value="BAG domain"/>
    <property type="match status" value="1"/>
</dbReference>
<dbReference type="InParanoid" id="F2Z605"/>
<dbReference type="AlphaFoldDB" id="F2Z605"/>
<dbReference type="STRING" id="284593.F2Z605"/>
<dbReference type="InterPro" id="IPR003103">
    <property type="entry name" value="BAG_domain"/>
</dbReference>
<proteinExistence type="predicted"/>
<evidence type="ECO:0000313" key="3">
    <source>
        <dbReference type="CGD" id="CAL0133310"/>
    </source>
</evidence>
<dbReference type="VEuPathDB" id="FungiDB:CAGL0J02310g"/>
<dbReference type="GO" id="GO:0005635">
    <property type="term" value="C:nuclear envelope"/>
    <property type="evidence" value="ECO:0007669"/>
    <property type="project" value="EnsemblFungi"/>
</dbReference>